<dbReference type="Gene3D" id="3.10.20.90">
    <property type="entry name" value="Phosphatidylinositol 3-kinase Catalytic Subunit, Chain A, domain 1"/>
    <property type="match status" value="1"/>
</dbReference>
<evidence type="ECO:0000256" key="2">
    <source>
        <dbReference type="ARBA" id="ARBA00022490"/>
    </source>
</evidence>
<dbReference type="Pfam" id="PF00240">
    <property type="entry name" value="ubiquitin"/>
    <property type="match status" value="1"/>
</dbReference>
<reference evidence="4 5" key="1">
    <citation type="journal article" date="2015" name="Nat. Commun.">
        <title>Outbred genome sequencing and CRISPR/Cas9 gene editing in butterflies.</title>
        <authorList>
            <person name="Li X."/>
            <person name="Fan D."/>
            <person name="Zhang W."/>
            <person name="Liu G."/>
            <person name="Zhang L."/>
            <person name="Zhao L."/>
            <person name="Fang X."/>
            <person name="Chen L."/>
            <person name="Dong Y."/>
            <person name="Chen Y."/>
            <person name="Ding Y."/>
            <person name="Zhao R."/>
            <person name="Feng M."/>
            <person name="Zhu Y."/>
            <person name="Feng Y."/>
            <person name="Jiang X."/>
            <person name="Zhu D."/>
            <person name="Xiang H."/>
            <person name="Feng X."/>
            <person name="Li S."/>
            <person name="Wang J."/>
            <person name="Zhang G."/>
            <person name="Kronforst M.R."/>
            <person name="Wang W."/>
        </authorList>
    </citation>
    <scope>NUCLEOTIDE SEQUENCE [LARGE SCALE GENOMIC DNA]</scope>
    <source>
        <strain evidence="4">Ya'a_city_454_Pm</strain>
        <tissue evidence="4">Whole body</tissue>
    </source>
</reference>
<dbReference type="KEGG" id="pmac:106710970"/>
<proteinExistence type="predicted"/>
<evidence type="ECO:0000313" key="5">
    <source>
        <dbReference type="Proteomes" id="UP000053240"/>
    </source>
</evidence>
<dbReference type="GO" id="GO:0051087">
    <property type="term" value="F:protein-folding chaperone binding"/>
    <property type="evidence" value="ECO:0007669"/>
    <property type="project" value="TreeGrafter"/>
</dbReference>
<sequence length="197" mass="22176">MRITVKKLQGGECILDILPTTTITEIKKQVSEKLGIPVQEQKLLLVGRTLADDQTVAGYPTIKDGSKINLVVKKPEGQIINTEEPLKKPEEQAKTPEVPAKKLDRPLKKLRASIKNPEATESNPEGLYQVSKKMFKKQGMNDTEAANTANKLLRVVEDKFNQMSWDDIDKLCLDCLMDERGMRRPTVDKDLDCEDTL</sequence>
<keyword evidence="2" id="KW-0963">Cytoplasm</keyword>
<feature type="domain" description="Ubiquitin-like" evidence="3">
    <location>
        <begin position="1"/>
        <end position="77"/>
    </location>
</feature>
<dbReference type="PANTHER" id="PTHR46555:SF1">
    <property type="entry name" value="UBIQUITIN-LIKE PROTEIN 4A"/>
    <property type="match status" value="1"/>
</dbReference>
<dbReference type="InParanoid" id="A0A194RBQ7"/>
<evidence type="ECO:0000259" key="3">
    <source>
        <dbReference type="PROSITE" id="PS50053"/>
    </source>
</evidence>
<dbReference type="OrthoDB" id="417450at2759"/>
<dbReference type="GO" id="GO:0071818">
    <property type="term" value="C:BAT3 complex"/>
    <property type="evidence" value="ECO:0007669"/>
    <property type="project" value="TreeGrafter"/>
</dbReference>
<accession>A0A194RBQ7</accession>
<evidence type="ECO:0000256" key="1">
    <source>
        <dbReference type="ARBA" id="ARBA00004514"/>
    </source>
</evidence>
<dbReference type="InterPro" id="IPR019954">
    <property type="entry name" value="Ubiquitin_CS"/>
</dbReference>
<protein>
    <submittedName>
        <fullName evidence="4">Ubiquitin-like protein 4A</fullName>
    </submittedName>
</protein>
<comment type="subcellular location">
    <subcellularLocation>
        <location evidence="1">Cytoplasm</location>
        <location evidence="1">Cytosol</location>
    </subcellularLocation>
</comment>
<dbReference type="Proteomes" id="UP000053240">
    <property type="component" value="Unassembled WGS sequence"/>
</dbReference>
<dbReference type="PROSITE" id="PS50053">
    <property type="entry name" value="UBIQUITIN_2"/>
    <property type="match status" value="1"/>
</dbReference>
<dbReference type="AlphaFoldDB" id="A0A194RBQ7"/>
<dbReference type="GO" id="GO:0006620">
    <property type="term" value="P:post-translational protein targeting to endoplasmic reticulum membrane"/>
    <property type="evidence" value="ECO:0007669"/>
    <property type="project" value="InterPro"/>
</dbReference>
<evidence type="ECO:0000313" key="4">
    <source>
        <dbReference type="EMBL" id="KPJ14914.1"/>
    </source>
</evidence>
<dbReference type="STRING" id="76193.A0A194RBQ7"/>
<dbReference type="PANTHER" id="PTHR46555">
    <property type="entry name" value="UBIQUITIN-LIKE PROTEIN 4A"/>
    <property type="match status" value="1"/>
</dbReference>
<dbReference type="GO" id="GO:0071816">
    <property type="term" value="P:tail-anchored membrane protein insertion into ER membrane"/>
    <property type="evidence" value="ECO:0007669"/>
    <property type="project" value="TreeGrafter"/>
</dbReference>
<dbReference type="PROSITE" id="PS00299">
    <property type="entry name" value="UBIQUITIN_1"/>
    <property type="match status" value="1"/>
</dbReference>
<dbReference type="EMBL" id="KQ460416">
    <property type="protein sequence ID" value="KPJ14914.1"/>
    <property type="molecule type" value="Genomic_DNA"/>
</dbReference>
<dbReference type="SUPFAM" id="SSF54236">
    <property type="entry name" value="Ubiquitin-like"/>
    <property type="match status" value="1"/>
</dbReference>
<gene>
    <name evidence="4" type="ORF">RR48_06836</name>
</gene>
<keyword evidence="5" id="KW-1185">Reference proteome</keyword>
<dbReference type="InterPro" id="IPR047154">
    <property type="entry name" value="UBL4A-like"/>
</dbReference>
<dbReference type="InterPro" id="IPR029071">
    <property type="entry name" value="Ubiquitin-like_domsf"/>
</dbReference>
<organism evidence="4 5">
    <name type="scientific">Papilio machaon</name>
    <name type="common">Old World swallowtail butterfly</name>
    <dbReference type="NCBI Taxonomy" id="76193"/>
    <lineage>
        <taxon>Eukaryota</taxon>
        <taxon>Metazoa</taxon>
        <taxon>Ecdysozoa</taxon>
        <taxon>Arthropoda</taxon>
        <taxon>Hexapoda</taxon>
        <taxon>Insecta</taxon>
        <taxon>Pterygota</taxon>
        <taxon>Neoptera</taxon>
        <taxon>Endopterygota</taxon>
        <taxon>Lepidoptera</taxon>
        <taxon>Glossata</taxon>
        <taxon>Ditrysia</taxon>
        <taxon>Papilionoidea</taxon>
        <taxon>Papilionidae</taxon>
        <taxon>Papilioninae</taxon>
        <taxon>Papilio</taxon>
    </lineage>
</organism>
<dbReference type="SMART" id="SM00213">
    <property type="entry name" value="UBQ"/>
    <property type="match status" value="1"/>
</dbReference>
<name>A0A194RBQ7_PAPMA</name>
<dbReference type="InterPro" id="IPR000626">
    <property type="entry name" value="Ubiquitin-like_dom"/>
</dbReference>